<evidence type="ECO:0000313" key="5">
    <source>
        <dbReference type="EMBL" id="KGQ70736.1"/>
    </source>
</evidence>
<proteinExistence type="predicted"/>
<dbReference type="PRINTS" id="PR00598">
    <property type="entry name" value="HTHMARR"/>
</dbReference>
<dbReference type="InterPro" id="IPR036388">
    <property type="entry name" value="WH-like_DNA-bd_sf"/>
</dbReference>
<dbReference type="GO" id="GO:0003677">
    <property type="term" value="F:DNA binding"/>
    <property type="evidence" value="ECO:0007669"/>
    <property type="project" value="UniProtKB-KW"/>
</dbReference>
<dbReference type="SUPFAM" id="SSF46785">
    <property type="entry name" value="Winged helix' DNA-binding domain"/>
    <property type="match status" value="1"/>
</dbReference>
<sequence length="163" mass="18800">MRNFAEIEASIKQCAQSEPDLPLDKVLLIRLLLHSASGYLEHRSRLLKDWDLNDTLFMALVVLYTQQEHTIQPSKLSSILGSSRTNATRISDELVSRNWIERVVSDADRRCFELKLTDKGKAFIKERLPQQWRNIHAVFEGISEEEMQQLSTILYKIIANVSS</sequence>
<dbReference type="NCBIfam" id="NF008122">
    <property type="entry name" value="PRK10870.1"/>
    <property type="match status" value="1"/>
</dbReference>
<dbReference type="SMART" id="SM00347">
    <property type="entry name" value="HTH_MARR"/>
    <property type="match status" value="1"/>
</dbReference>
<dbReference type="InterPro" id="IPR000835">
    <property type="entry name" value="HTH_MarR-typ"/>
</dbReference>
<dbReference type="RefSeq" id="WP_034614298.1">
    <property type="nucleotide sequence ID" value="NZ_JSUM01000006.1"/>
</dbReference>
<dbReference type="PANTHER" id="PTHR42756">
    <property type="entry name" value="TRANSCRIPTIONAL REGULATOR, MARR"/>
    <property type="match status" value="1"/>
</dbReference>
<name>A0A0A3AN42_9PAST</name>
<organism evidence="5 6">
    <name type="scientific">Chelonobacter oris</name>
    <dbReference type="NCBI Taxonomy" id="505317"/>
    <lineage>
        <taxon>Bacteria</taxon>
        <taxon>Pseudomonadati</taxon>
        <taxon>Pseudomonadota</taxon>
        <taxon>Gammaproteobacteria</taxon>
        <taxon>Pasteurellales</taxon>
        <taxon>Pasteurellaceae</taxon>
        <taxon>Chelonobacter</taxon>
    </lineage>
</organism>
<keyword evidence="3" id="KW-0804">Transcription</keyword>
<gene>
    <name evidence="5" type="ORF">OA57_05105</name>
</gene>
<dbReference type="Pfam" id="PF01047">
    <property type="entry name" value="MarR"/>
    <property type="match status" value="1"/>
</dbReference>
<feature type="domain" description="HTH marR-type" evidence="4">
    <location>
        <begin position="25"/>
        <end position="159"/>
    </location>
</feature>
<evidence type="ECO:0000259" key="4">
    <source>
        <dbReference type="PROSITE" id="PS50995"/>
    </source>
</evidence>
<evidence type="ECO:0000256" key="1">
    <source>
        <dbReference type="ARBA" id="ARBA00023015"/>
    </source>
</evidence>
<evidence type="ECO:0000256" key="3">
    <source>
        <dbReference type="ARBA" id="ARBA00023163"/>
    </source>
</evidence>
<dbReference type="PROSITE" id="PS50995">
    <property type="entry name" value="HTH_MARR_2"/>
    <property type="match status" value="1"/>
</dbReference>
<dbReference type="InterPro" id="IPR036390">
    <property type="entry name" value="WH_DNA-bd_sf"/>
</dbReference>
<evidence type="ECO:0000256" key="2">
    <source>
        <dbReference type="ARBA" id="ARBA00023125"/>
    </source>
</evidence>
<dbReference type="OrthoDB" id="5947517at2"/>
<evidence type="ECO:0000313" key="6">
    <source>
        <dbReference type="Proteomes" id="UP000030380"/>
    </source>
</evidence>
<protein>
    <recommendedName>
        <fullName evidence="4">HTH marR-type domain-containing protein</fullName>
    </recommendedName>
</protein>
<keyword evidence="6" id="KW-1185">Reference proteome</keyword>
<dbReference type="AlphaFoldDB" id="A0A0A3AN42"/>
<reference evidence="5 6" key="1">
    <citation type="submission" date="2014-11" db="EMBL/GenBank/DDBJ databases">
        <title>Draft genome sequence of Chelonobacter oris 1662T, associated with respiratory disease in Hermann's Tortoises.</title>
        <authorList>
            <person name="Kudirkiene E."/>
            <person name="Hansen M.J."/>
            <person name="Bojesen A.M."/>
        </authorList>
    </citation>
    <scope>NUCLEOTIDE SEQUENCE [LARGE SCALE GENOMIC DNA]</scope>
    <source>
        <strain evidence="5 6">1662</strain>
    </source>
</reference>
<keyword evidence="2" id="KW-0238">DNA-binding</keyword>
<dbReference type="Proteomes" id="UP000030380">
    <property type="component" value="Unassembled WGS sequence"/>
</dbReference>
<dbReference type="GO" id="GO:0003700">
    <property type="term" value="F:DNA-binding transcription factor activity"/>
    <property type="evidence" value="ECO:0007669"/>
    <property type="project" value="InterPro"/>
</dbReference>
<dbReference type="Gene3D" id="1.10.10.10">
    <property type="entry name" value="Winged helix-like DNA-binding domain superfamily/Winged helix DNA-binding domain"/>
    <property type="match status" value="1"/>
</dbReference>
<comment type="caution">
    <text evidence="5">The sequence shown here is derived from an EMBL/GenBank/DDBJ whole genome shotgun (WGS) entry which is preliminary data.</text>
</comment>
<keyword evidence="1" id="KW-0805">Transcription regulation</keyword>
<dbReference type="STRING" id="505317.OA57_05105"/>
<dbReference type="PANTHER" id="PTHR42756:SF1">
    <property type="entry name" value="TRANSCRIPTIONAL REPRESSOR OF EMRAB OPERON"/>
    <property type="match status" value="1"/>
</dbReference>
<dbReference type="EMBL" id="JSUM01000006">
    <property type="protein sequence ID" value="KGQ70736.1"/>
    <property type="molecule type" value="Genomic_DNA"/>
</dbReference>
<accession>A0A0A3AN42</accession>